<dbReference type="EC" id="2.2.1.6" evidence="7"/>
<dbReference type="Pfam" id="PF22629">
    <property type="entry name" value="ACT_AHAS_ss"/>
    <property type="match status" value="1"/>
</dbReference>
<keyword evidence="4" id="KW-0028">Amino-acid biosynthesis</keyword>
<dbReference type="PROSITE" id="PS51671">
    <property type="entry name" value="ACT"/>
    <property type="match status" value="1"/>
</dbReference>
<reference evidence="7" key="1">
    <citation type="submission" date="2018-06" db="EMBL/GenBank/DDBJ databases">
        <authorList>
            <person name="Zhirakovskaya E."/>
        </authorList>
    </citation>
    <scope>NUCLEOTIDE SEQUENCE</scope>
</reference>
<dbReference type="GO" id="GO:0005829">
    <property type="term" value="C:cytosol"/>
    <property type="evidence" value="ECO:0007669"/>
    <property type="project" value="TreeGrafter"/>
</dbReference>
<dbReference type="FunFam" id="3.30.70.260:FF:000001">
    <property type="entry name" value="Acetolactate synthase, small subunit"/>
    <property type="match status" value="1"/>
</dbReference>
<dbReference type="InterPro" id="IPR054480">
    <property type="entry name" value="AHAS_small-like_ACT"/>
</dbReference>
<dbReference type="GO" id="GO:1990610">
    <property type="term" value="F:acetolactate synthase regulator activity"/>
    <property type="evidence" value="ECO:0007669"/>
    <property type="project" value="InterPro"/>
</dbReference>
<dbReference type="InterPro" id="IPR027271">
    <property type="entry name" value="Acetolactate_synth/TF_NikR_C"/>
</dbReference>
<dbReference type="Gene3D" id="3.30.70.1150">
    <property type="entry name" value="ACT-like. Chain A, domain 2"/>
    <property type="match status" value="1"/>
</dbReference>
<dbReference type="InterPro" id="IPR019455">
    <property type="entry name" value="Acetolactate_synth_ssu_C"/>
</dbReference>
<evidence type="ECO:0000256" key="2">
    <source>
        <dbReference type="ARBA" id="ARBA00005025"/>
    </source>
</evidence>
<dbReference type="GO" id="GO:0009099">
    <property type="term" value="P:L-valine biosynthetic process"/>
    <property type="evidence" value="ECO:0007669"/>
    <property type="project" value="UniProtKB-UniPathway"/>
</dbReference>
<organism evidence="7">
    <name type="scientific">hydrothermal vent metagenome</name>
    <dbReference type="NCBI Taxonomy" id="652676"/>
    <lineage>
        <taxon>unclassified sequences</taxon>
        <taxon>metagenomes</taxon>
        <taxon>ecological metagenomes</taxon>
    </lineage>
</organism>
<dbReference type="PANTHER" id="PTHR30239">
    <property type="entry name" value="ACETOLACTATE SYNTHASE SMALL SUBUNIT"/>
    <property type="match status" value="1"/>
</dbReference>
<dbReference type="AlphaFoldDB" id="A0A3B0TQI1"/>
<comment type="similarity">
    <text evidence="3">Belongs to the acetolactate synthase small subunit family.</text>
</comment>
<dbReference type="SUPFAM" id="SSF55021">
    <property type="entry name" value="ACT-like"/>
    <property type="match status" value="2"/>
</dbReference>
<dbReference type="UniPathway" id="UPA00047">
    <property type="reaction ID" value="UER00055"/>
</dbReference>
<evidence type="ECO:0000313" key="7">
    <source>
        <dbReference type="EMBL" id="VAW09326.1"/>
    </source>
</evidence>
<keyword evidence="7" id="KW-0808">Transferase</keyword>
<dbReference type="InterPro" id="IPR039557">
    <property type="entry name" value="AHAS_ACT"/>
</dbReference>
<sequence length="164" mass="17716">MNHLISVLVENKPGVLARVATMFARRGFNIHSLTVGPTAEEGMSRMTVVAETPEVEQITKQLYKLVHTVKVTEFEPGQAVVRELMLVKVNADPKRRSEVLNAASVFEATAVDIGSSTLTFQVTGTPEMLADFLEMMRPYGVSALVKSGRIALAKNSKTKAAAGA</sequence>
<dbReference type="CDD" id="cd04878">
    <property type="entry name" value="ACT_AHAS"/>
    <property type="match status" value="1"/>
</dbReference>
<evidence type="ECO:0000259" key="6">
    <source>
        <dbReference type="PROSITE" id="PS51671"/>
    </source>
</evidence>
<dbReference type="PANTHER" id="PTHR30239:SF0">
    <property type="entry name" value="ACETOLACTATE SYNTHASE SMALL SUBUNIT 1, CHLOROPLASTIC"/>
    <property type="match status" value="1"/>
</dbReference>
<dbReference type="UniPathway" id="UPA00049">
    <property type="reaction ID" value="UER00059"/>
</dbReference>
<protein>
    <submittedName>
        <fullName evidence="7">Acetolactate synthase small subunit</fullName>
        <ecNumber evidence="7">2.2.1.6</ecNumber>
    </submittedName>
</protein>
<feature type="domain" description="ACT" evidence="6">
    <location>
        <begin position="4"/>
        <end position="76"/>
    </location>
</feature>
<proteinExistence type="inferred from homology"/>
<dbReference type="Gene3D" id="3.30.70.260">
    <property type="match status" value="1"/>
</dbReference>
<dbReference type="InterPro" id="IPR045865">
    <property type="entry name" value="ACT-like_dom_sf"/>
</dbReference>
<gene>
    <name evidence="7" type="ORF">MNBD_ACTINO02-3262</name>
</gene>
<dbReference type="InterPro" id="IPR004789">
    <property type="entry name" value="Acetalactate_synth_ssu"/>
</dbReference>
<name>A0A3B0TQI1_9ZZZZ</name>
<dbReference type="NCBIfam" id="TIGR00119">
    <property type="entry name" value="acolac_sm"/>
    <property type="match status" value="1"/>
</dbReference>
<accession>A0A3B0TQI1</accession>
<comment type="pathway">
    <text evidence="1">Amino-acid biosynthesis; L-isoleucine biosynthesis; L-isoleucine from 2-oxobutanoate: step 1/4.</text>
</comment>
<dbReference type="GO" id="GO:0003984">
    <property type="term" value="F:acetolactate synthase activity"/>
    <property type="evidence" value="ECO:0007669"/>
    <property type="project" value="UniProtKB-EC"/>
</dbReference>
<evidence type="ECO:0000256" key="5">
    <source>
        <dbReference type="ARBA" id="ARBA00023304"/>
    </source>
</evidence>
<dbReference type="NCBIfam" id="NF008864">
    <property type="entry name" value="PRK11895.1"/>
    <property type="match status" value="1"/>
</dbReference>
<dbReference type="Pfam" id="PF10369">
    <property type="entry name" value="ALS_ss_C"/>
    <property type="match status" value="1"/>
</dbReference>
<evidence type="ECO:0000256" key="1">
    <source>
        <dbReference type="ARBA" id="ARBA00004974"/>
    </source>
</evidence>
<dbReference type="InterPro" id="IPR002912">
    <property type="entry name" value="ACT_dom"/>
</dbReference>
<evidence type="ECO:0000256" key="3">
    <source>
        <dbReference type="ARBA" id="ARBA00006341"/>
    </source>
</evidence>
<dbReference type="GO" id="GO:0009097">
    <property type="term" value="P:isoleucine biosynthetic process"/>
    <property type="evidence" value="ECO:0007669"/>
    <property type="project" value="UniProtKB-UniPathway"/>
</dbReference>
<keyword evidence="5" id="KW-0100">Branched-chain amino acid biosynthesis</keyword>
<evidence type="ECO:0000256" key="4">
    <source>
        <dbReference type="ARBA" id="ARBA00022605"/>
    </source>
</evidence>
<comment type="pathway">
    <text evidence="2">Amino-acid biosynthesis; L-valine biosynthesis; L-valine from pyruvate: step 1/4.</text>
</comment>
<dbReference type="EMBL" id="UOEK01000558">
    <property type="protein sequence ID" value="VAW09326.1"/>
    <property type="molecule type" value="Genomic_DNA"/>
</dbReference>